<comment type="similarity">
    <text evidence="2">Belongs to the bacterial solute-binding protein 8 family.</text>
</comment>
<name>A0ABP5A1M2_9ACTN</name>
<protein>
    <submittedName>
        <fullName evidence="6">Siderophore-binding protein DesE</fullName>
    </submittedName>
</protein>
<proteinExistence type="inferred from homology"/>
<dbReference type="PANTHER" id="PTHR30532">
    <property type="entry name" value="IRON III DICITRATE-BINDING PERIPLASMIC PROTEIN"/>
    <property type="match status" value="1"/>
</dbReference>
<evidence type="ECO:0000256" key="3">
    <source>
        <dbReference type="ARBA" id="ARBA00022448"/>
    </source>
</evidence>
<organism evidence="6 7">
    <name type="scientific">Streptomyces sodiiphilus</name>
    <dbReference type="NCBI Taxonomy" id="226217"/>
    <lineage>
        <taxon>Bacteria</taxon>
        <taxon>Bacillati</taxon>
        <taxon>Actinomycetota</taxon>
        <taxon>Actinomycetes</taxon>
        <taxon>Kitasatosporales</taxon>
        <taxon>Streptomycetaceae</taxon>
        <taxon>Streptomyces</taxon>
    </lineage>
</organism>
<dbReference type="PROSITE" id="PS51257">
    <property type="entry name" value="PROKAR_LIPOPROTEIN"/>
    <property type="match status" value="1"/>
</dbReference>
<keyword evidence="7" id="KW-1185">Reference proteome</keyword>
<keyword evidence="3" id="KW-0813">Transport</keyword>
<accession>A0ABP5A1M2</accession>
<dbReference type="InterPro" id="IPR002491">
    <property type="entry name" value="ABC_transptr_periplasmic_BD"/>
</dbReference>
<evidence type="ECO:0000256" key="1">
    <source>
        <dbReference type="ARBA" id="ARBA00004196"/>
    </source>
</evidence>
<evidence type="ECO:0000256" key="2">
    <source>
        <dbReference type="ARBA" id="ARBA00008814"/>
    </source>
</evidence>
<evidence type="ECO:0000259" key="5">
    <source>
        <dbReference type="PROSITE" id="PS50983"/>
    </source>
</evidence>
<dbReference type="Proteomes" id="UP001501303">
    <property type="component" value="Unassembled WGS sequence"/>
</dbReference>
<evidence type="ECO:0000256" key="4">
    <source>
        <dbReference type="ARBA" id="ARBA00022729"/>
    </source>
</evidence>
<dbReference type="SUPFAM" id="SSF53807">
    <property type="entry name" value="Helical backbone' metal receptor"/>
    <property type="match status" value="1"/>
</dbReference>
<reference evidence="7" key="1">
    <citation type="journal article" date="2019" name="Int. J. Syst. Evol. Microbiol.">
        <title>The Global Catalogue of Microorganisms (GCM) 10K type strain sequencing project: providing services to taxonomists for standard genome sequencing and annotation.</title>
        <authorList>
            <consortium name="The Broad Institute Genomics Platform"/>
            <consortium name="The Broad Institute Genome Sequencing Center for Infectious Disease"/>
            <person name="Wu L."/>
            <person name="Ma J."/>
        </authorList>
    </citation>
    <scope>NUCLEOTIDE SEQUENCE [LARGE SCALE GENOMIC DNA]</scope>
    <source>
        <strain evidence="7">JCM 13581</strain>
    </source>
</reference>
<gene>
    <name evidence="6" type="primary">desE</name>
    <name evidence="6" type="ORF">GCM10009716_02620</name>
</gene>
<dbReference type="InterPro" id="IPR051313">
    <property type="entry name" value="Bact_iron-sidero_bind"/>
</dbReference>
<comment type="caution">
    <text evidence="6">The sequence shown here is derived from an EMBL/GenBank/DDBJ whole genome shotgun (WGS) entry which is preliminary data.</text>
</comment>
<dbReference type="Pfam" id="PF01497">
    <property type="entry name" value="Peripla_BP_2"/>
    <property type="match status" value="1"/>
</dbReference>
<dbReference type="PROSITE" id="PS50983">
    <property type="entry name" value="FE_B12_PBP"/>
    <property type="match status" value="1"/>
</dbReference>
<dbReference type="RefSeq" id="WP_344258059.1">
    <property type="nucleotide sequence ID" value="NZ_BAAAMJ010000002.1"/>
</dbReference>
<dbReference type="InterPro" id="IPR006311">
    <property type="entry name" value="TAT_signal"/>
</dbReference>
<evidence type="ECO:0000313" key="6">
    <source>
        <dbReference type="EMBL" id="GAA1896024.1"/>
    </source>
</evidence>
<dbReference type="Gene3D" id="3.40.50.1980">
    <property type="entry name" value="Nitrogenase molybdenum iron protein domain"/>
    <property type="match status" value="2"/>
</dbReference>
<feature type="domain" description="Fe/B12 periplasmic-binding" evidence="5">
    <location>
        <begin position="67"/>
        <end position="342"/>
    </location>
</feature>
<dbReference type="EMBL" id="BAAAMJ010000002">
    <property type="protein sequence ID" value="GAA1896024.1"/>
    <property type="molecule type" value="Genomic_DNA"/>
</dbReference>
<keyword evidence="4" id="KW-0732">Signal</keyword>
<sequence>MNSSRILPTSRRGFLAAGGALGAGALLTACGSGSGSSPDDGAAADTTDAWTFTDDRGETASADSVPSTIVAFVGSAAVLHDFGIECAGVFGPTVRGDGEPDVQAGDIDVDKVTVLGNAWGEFNVEEYVLLEPDLLVTNMFDPQSLWYVPEDSAEKILAQAPSVGIGVASTTLTAPIQRYAELAESLGADLSAGPVTEARQRFEEASENLRRAARDNPGITVLAASASPDLFYASDPAASADLTYFTELGVDIITPEDVEGGYFESLSWENADRYDADVILLDNRSSALQPSDLGDKPTWGRLAAVEAGQIVPWHSEPRYSWAGCAPLLEELAEAIRDARKVS</sequence>
<comment type="subcellular location">
    <subcellularLocation>
        <location evidence="1">Cell envelope</location>
    </subcellularLocation>
</comment>
<evidence type="ECO:0000313" key="7">
    <source>
        <dbReference type="Proteomes" id="UP001501303"/>
    </source>
</evidence>
<dbReference type="PANTHER" id="PTHR30532:SF24">
    <property type="entry name" value="FERRIC ENTEROBACTIN-BINDING PERIPLASMIC PROTEIN FEPB"/>
    <property type="match status" value="1"/>
</dbReference>
<dbReference type="PROSITE" id="PS51318">
    <property type="entry name" value="TAT"/>
    <property type="match status" value="1"/>
</dbReference>